<dbReference type="AlphaFoldDB" id="W6PWS9"/>
<dbReference type="SUPFAM" id="SSF51735">
    <property type="entry name" value="NAD(P)-binding Rossmann-fold domains"/>
    <property type="match status" value="1"/>
</dbReference>
<evidence type="ECO:0000256" key="3">
    <source>
        <dbReference type="ARBA" id="ARBA00038984"/>
    </source>
</evidence>
<keyword evidence="9" id="KW-1185">Reference proteome</keyword>
<dbReference type="Gene3D" id="3.40.50.720">
    <property type="entry name" value="NAD(P)-binding Rossmann-like Domain"/>
    <property type="match status" value="1"/>
</dbReference>
<dbReference type="InterPro" id="IPR000683">
    <property type="entry name" value="Gfo/Idh/MocA-like_OxRdtase_N"/>
</dbReference>
<organism evidence="8 9">
    <name type="scientific">Penicillium roqueforti (strain FM164)</name>
    <dbReference type="NCBI Taxonomy" id="1365484"/>
    <lineage>
        <taxon>Eukaryota</taxon>
        <taxon>Fungi</taxon>
        <taxon>Dikarya</taxon>
        <taxon>Ascomycota</taxon>
        <taxon>Pezizomycotina</taxon>
        <taxon>Eurotiomycetes</taxon>
        <taxon>Eurotiomycetidae</taxon>
        <taxon>Eurotiales</taxon>
        <taxon>Aspergillaceae</taxon>
        <taxon>Penicillium</taxon>
    </lineage>
</organism>
<dbReference type="Pfam" id="PF22725">
    <property type="entry name" value="GFO_IDH_MocA_C3"/>
    <property type="match status" value="1"/>
</dbReference>
<dbReference type="InterPro" id="IPR036291">
    <property type="entry name" value="NAD(P)-bd_dom_sf"/>
</dbReference>
<evidence type="ECO:0000313" key="8">
    <source>
        <dbReference type="EMBL" id="CDM28713.1"/>
    </source>
</evidence>
<evidence type="ECO:0000256" key="4">
    <source>
        <dbReference type="ARBA" id="ARBA00042988"/>
    </source>
</evidence>
<keyword evidence="2" id="KW-0560">Oxidoreductase</keyword>
<dbReference type="STRING" id="1365484.W6PWS9"/>
<evidence type="ECO:0000256" key="1">
    <source>
        <dbReference type="ARBA" id="ARBA00010928"/>
    </source>
</evidence>
<dbReference type="EMBL" id="HG792015">
    <property type="protein sequence ID" value="CDM28713.1"/>
    <property type="molecule type" value="Genomic_DNA"/>
</dbReference>
<dbReference type="InterPro" id="IPR050984">
    <property type="entry name" value="Gfo/Idh/MocA_domain"/>
</dbReference>
<reference evidence="8" key="1">
    <citation type="journal article" date="2014" name="Nat. Commun.">
        <title>Multiple recent horizontal transfers of a large genomic region in cheese making fungi.</title>
        <authorList>
            <person name="Cheeseman K."/>
            <person name="Ropars J."/>
            <person name="Renault P."/>
            <person name="Dupont J."/>
            <person name="Gouzy J."/>
            <person name="Branca A."/>
            <person name="Abraham A.L."/>
            <person name="Ceppi M."/>
            <person name="Conseiller E."/>
            <person name="Debuchy R."/>
            <person name="Malagnac F."/>
            <person name="Goarin A."/>
            <person name="Silar P."/>
            <person name="Lacoste S."/>
            <person name="Sallet E."/>
            <person name="Bensimon A."/>
            <person name="Giraud T."/>
            <person name="Brygoo Y."/>
        </authorList>
    </citation>
    <scope>NUCLEOTIDE SEQUENCE [LARGE SCALE GENOMIC DNA]</scope>
    <source>
        <strain evidence="8">FM164</strain>
    </source>
</reference>
<dbReference type="GO" id="GO:0047837">
    <property type="term" value="F:D-xylose 1-dehydrogenase (NADP+) activity"/>
    <property type="evidence" value="ECO:0007669"/>
    <property type="project" value="UniProtKB-EC"/>
</dbReference>
<evidence type="ECO:0000256" key="5">
    <source>
        <dbReference type="ARBA" id="ARBA00049233"/>
    </source>
</evidence>
<dbReference type="Gene3D" id="3.30.360.10">
    <property type="entry name" value="Dihydrodipicolinate Reductase, domain 2"/>
    <property type="match status" value="1"/>
</dbReference>
<dbReference type="Proteomes" id="UP000030686">
    <property type="component" value="Unassembled WGS sequence"/>
</dbReference>
<evidence type="ECO:0000313" key="9">
    <source>
        <dbReference type="Proteomes" id="UP000030686"/>
    </source>
</evidence>
<feature type="domain" description="Gfo/Idh/MocA-like oxidoreductase N-terminal" evidence="6">
    <location>
        <begin position="8"/>
        <end position="131"/>
    </location>
</feature>
<sequence length="365" mass="40950">MSDLPKVRWGIIATGLISSWFVEDLVFDWPEKKVEHVVQAIGSSNLEKGQAFAKKHCPKQSPSVYSSYEEVYRDADVDIVYIGTPHGVHYRDCMAAISAGKNILCEKAFTLNAKQSQEVFNAAREKNVYVAEAMWLRHRPLFTELRRLLHEEKIIGDVFRVFADFALGIDVATRPSTSRYRDLNLGAGSLLDIGVYSLTWTRMALTGNGSDQSEKPRIVAAQSHEAGIEETTSAILQYPSTGRQGIVTSTTKAPGSPGQVFAVIHGTNGYVEVEGRMPSAPESFTVWKRPQGNPDHALFPREQCQGKKYDFPPLGRGFVYEAEHTALDILERRKESRTMPWAETIYMMEIMDEIRRQGNTVYPGE</sequence>
<feature type="domain" description="GFO/IDH/MocA-like oxidoreductase" evidence="7">
    <location>
        <begin position="144"/>
        <end position="271"/>
    </location>
</feature>
<comment type="catalytic activity">
    <reaction evidence="5">
        <text>D-xylose + NADP(+) = D-xylono-1,5-lactone + NADPH + H(+)</text>
        <dbReference type="Rhea" id="RHEA:22000"/>
        <dbReference type="ChEBI" id="CHEBI:15378"/>
        <dbReference type="ChEBI" id="CHEBI:15867"/>
        <dbReference type="ChEBI" id="CHEBI:53455"/>
        <dbReference type="ChEBI" id="CHEBI:57783"/>
        <dbReference type="ChEBI" id="CHEBI:58349"/>
        <dbReference type="EC" id="1.1.1.179"/>
    </reaction>
</comment>
<dbReference type="GO" id="GO:0000166">
    <property type="term" value="F:nucleotide binding"/>
    <property type="evidence" value="ECO:0007669"/>
    <property type="project" value="InterPro"/>
</dbReference>
<evidence type="ECO:0000256" key="2">
    <source>
        <dbReference type="ARBA" id="ARBA00023002"/>
    </source>
</evidence>
<gene>
    <name evidence="8" type="ORF">PROQFM164_S01g002524</name>
</gene>
<dbReference type="InterPro" id="IPR055170">
    <property type="entry name" value="GFO_IDH_MocA-like_dom"/>
</dbReference>
<dbReference type="EC" id="1.1.1.179" evidence="3"/>
<dbReference type="Pfam" id="PF01408">
    <property type="entry name" value="GFO_IDH_MocA"/>
    <property type="match status" value="1"/>
</dbReference>
<dbReference type="PANTHER" id="PTHR22604:SF105">
    <property type="entry name" value="TRANS-1,2-DIHYDROBENZENE-1,2-DIOL DEHYDROGENASE"/>
    <property type="match status" value="1"/>
</dbReference>
<dbReference type="PANTHER" id="PTHR22604">
    <property type="entry name" value="OXIDOREDUCTASES"/>
    <property type="match status" value="1"/>
</dbReference>
<evidence type="ECO:0000259" key="6">
    <source>
        <dbReference type="Pfam" id="PF01408"/>
    </source>
</evidence>
<dbReference type="OrthoDB" id="2129491at2759"/>
<name>W6PWS9_PENRF</name>
<evidence type="ECO:0000259" key="7">
    <source>
        <dbReference type="Pfam" id="PF22725"/>
    </source>
</evidence>
<comment type="similarity">
    <text evidence="1">Belongs to the Gfo/Idh/MocA family.</text>
</comment>
<proteinExistence type="inferred from homology"/>
<dbReference type="OMA" id="NTVYPGE"/>
<accession>W6PWS9</accession>
<protein>
    <recommendedName>
        <fullName evidence="3">D-xylose 1-dehydrogenase (NADP(+), D-xylono-1,5-lactone-forming)</fullName>
        <ecNumber evidence="3">1.1.1.179</ecNumber>
    </recommendedName>
    <alternativeName>
        <fullName evidence="4">D-xylose-NADP dehydrogenase</fullName>
    </alternativeName>
</protein>
<dbReference type="SUPFAM" id="SSF55347">
    <property type="entry name" value="Glyceraldehyde-3-phosphate dehydrogenase-like, C-terminal domain"/>
    <property type="match status" value="1"/>
</dbReference>